<keyword evidence="10" id="KW-0460">Magnesium</keyword>
<dbReference type="PANTHER" id="PTHR43290:SF2">
    <property type="entry name" value="MEVALONATE KINASE"/>
    <property type="match status" value="1"/>
</dbReference>
<keyword evidence="8 13" id="KW-0418">Kinase</keyword>
<evidence type="ECO:0000313" key="16">
    <source>
        <dbReference type="RefSeq" id="XP_022255414.1"/>
    </source>
</evidence>
<evidence type="ECO:0000256" key="12">
    <source>
        <dbReference type="ARBA" id="ARBA00029438"/>
    </source>
</evidence>
<dbReference type="Proteomes" id="UP000694941">
    <property type="component" value="Unplaced"/>
</dbReference>
<evidence type="ECO:0000259" key="14">
    <source>
        <dbReference type="Pfam" id="PF00288"/>
    </source>
</evidence>
<organism evidence="15 16">
    <name type="scientific">Limulus polyphemus</name>
    <name type="common">Atlantic horseshoe crab</name>
    <dbReference type="NCBI Taxonomy" id="6850"/>
    <lineage>
        <taxon>Eukaryota</taxon>
        <taxon>Metazoa</taxon>
        <taxon>Ecdysozoa</taxon>
        <taxon>Arthropoda</taxon>
        <taxon>Chelicerata</taxon>
        <taxon>Merostomata</taxon>
        <taxon>Xiphosura</taxon>
        <taxon>Limulidae</taxon>
        <taxon>Limulus</taxon>
    </lineage>
</organism>
<keyword evidence="13" id="KW-0752">Steroid biosynthesis</keyword>
<evidence type="ECO:0000256" key="13">
    <source>
        <dbReference type="RuleBase" id="RU363087"/>
    </source>
</evidence>
<dbReference type="EC" id="2.7.1.36" evidence="3 13"/>
<keyword evidence="7 13" id="KW-0547">Nucleotide-binding</keyword>
<feature type="domain" description="GHMP kinase N-terminal" evidence="14">
    <location>
        <begin position="120"/>
        <end position="206"/>
    </location>
</feature>
<accession>A0ABM1THQ8</accession>
<dbReference type="SUPFAM" id="SSF54211">
    <property type="entry name" value="Ribosomal protein S5 domain 2-like"/>
    <property type="match status" value="1"/>
</dbReference>
<dbReference type="Pfam" id="PF00288">
    <property type="entry name" value="GHMP_kinases_N"/>
    <property type="match status" value="1"/>
</dbReference>
<comment type="similarity">
    <text evidence="2 13">Belongs to the GHMP kinase family. Mevalonate kinase subfamily.</text>
</comment>
<evidence type="ECO:0000256" key="7">
    <source>
        <dbReference type="ARBA" id="ARBA00022741"/>
    </source>
</evidence>
<evidence type="ECO:0000313" key="15">
    <source>
        <dbReference type="Proteomes" id="UP000694941"/>
    </source>
</evidence>
<keyword evidence="6 13" id="KW-0808">Transferase</keyword>
<dbReference type="PANTHER" id="PTHR43290">
    <property type="entry name" value="MEVALONATE KINASE"/>
    <property type="match status" value="1"/>
</dbReference>
<evidence type="ECO:0000256" key="5">
    <source>
        <dbReference type="ARBA" id="ARBA00022516"/>
    </source>
</evidence>
<dbReference type="InterPro" id="IPR006205">
    <property type="entry name" value="Mev_gal_kin"/>
</dbReference>
<evidence type="ECO:0000256" key="10">
    <source>
        <dbReference type="ARBA" id="ARBA00022842"/>
    </source>
</evidence>
<reference evidence="16" key="1">
    <citation type="submission" date="2025-08" db="UniProtKB">
        <authorList>
            <consortium name="RefSeq"/>
        </authorList>
    </citation>
    <scope>IDENTIFICATION</scope>
    <source>
        <tissue evidence="16">Muscle</tissue>
    </source>
</reference>
<dbReference type="SUPFAM" id="SSF55060">
    <property type="entry name" value="GHMP Kinase, C-terminal domain"/>
    <property type="match status" value="1"/>
</dbReference>
<evidence type="ECO:0000256" key="2">
    <source>
        <dbReference type="ARBA" id="ARBA00006495"/>
    </source>
</evidence>
<evidence type="ECO:0000256" key="11">
    <source>
        <dbReference type="ARBA" id="ARBA00023098"/>
    </source>
</evidence>
<comment type="catalytic activity">
    <reaction evidence="13">
        <text>(R)-mevalonate + ATP = (R)-5-phosphomevalonate + ADP + H(+)</text>
        <dbReference type="Rhea" id="RHEA:17065"/>
        <dbReference type="ChEBI" id="CHEBI:15378"/>
        <dbReference type="ChEBI" id="CHEBI:30616"/>
        <dbReference type="ChEBI" id="CHEBI:36464"/>
        <dbReference type="ChEBI" id="CHEBI:58146"/>
        <dbReference type="ChEBI" id="CHEBI:456216"/>
        <dbReference type="EC" id="2.7.1.36"/>
    </reaction>
</comment>
<evidence type="ECO:0000256" key="9">
    <source>
        <dbReference type="ARBA" id="ARBA00022840"/>
    </source>
</evidence>
<dbReference type="RefSeq" id="XP_022255414.1">
    <property type="nucleotide sequence ID" value="XM_022399706.1"/>
</dbReference>
<keyword evidence="13" id="KW-0756">Sterol biosynthesis</keyword>
<keyword evidence="4 13" id="KW-0963">Cytoplasm</keyword>
<gene>
    <name evidence="16" type="primary">LOC106471083</name>
</gene>
<protein>
    <recommendedName>
        <fullName evidence="3 13">Mevalonate kinase</fullName>
        <shortName evidence="13">MK</shortName>
        <ecNumber evidence="3 13">2.7.1.36</ecNumber>
    </recommendedName>
</protein>
<evidence type="ECO:0000256" key="8">
    <source>
        <dbReference type="ARBA" id="ARBA00022777"/>
    </source>
</evidence>
<dbReference type="Gene3D" id="3.30.230.10">
    <property type="match status" value="1"/>
</dbReference>
<comment type="subcellular location">
    <subcellularLocation>
        <location evidence="1 13">Cytoplasm</location>
    </subcellularLocation>
</comment>
<keyword evidence="9 13" id="KW-0067">ATP-binding</keyword>
<dbReference type="InterPro" id="IPR036554">
    <property type="entry name" value="GHMP_kinase_C_sf"/>
</dbReference>
<dbReference type="PROSITE" id="PS00627">
    <property type="entry name" value="GHMP_KINASES_ATP"/>
    <property type="match status" value="1"/>
</dbReference>
<keyword evidence="15" id="KW-1185">Reference proteome</keyword>
<evidence type="ECO:0000256" key="3">
    <source>
        <dbReference type="ARBA" id="ARBA00012103"/>
    </source>
</evidence>
<dbReference type="InterPro" id="IPR020568">
    <property type="entry name" value="Ribosomal_Su5_D2-typ_SF"/>
</dbReference>
<evidence type="ECO:0000256" key="6">
    <source>
        <dbReference type="ARBA" id="ARBA00022679"/>
    </source>
</evidence>
<dbReference type="PRINTS" id="PR00959">
    <property type="entry name" value="MEVGALKINASE"/>
</dbReference>
<keyword evidence="13" id="KW-0753">Steroid metabolism</keyword>
<evidence type="ECO:0000256" key="1">
    <source>
        <dbReference type="ARBA" id="ARBA00004496"/>
    </source>
</evidence>
<keyword evidence="11 13" id="KW-0443">Lipid metabolism</keyword>
<dbReference type="InterPro" id="IPR006203">
    <property type="entry name" value="GHMP_knse_ATP-bd_CS"/>
</dbReference>
<dbReference type="InterPro" id="IPR006204">
    <property type="entry name" value="GHMP_kinase_N_dom"/>
</dbReference>
<feature type="non-terminal residue" evidence="16">
    <location>
        <position position="322"/>
    </location>
</feature>
<comment type="pathway">
    <text evidence="12 13">Isoprenoid biosynthesis; isopentenyl diphosphate biosynthesis via mevalonate pathway; isopentenyl diphosphate from (R)-mevalonate: step 1/3.</text>
</comment>
<dbReference type="InterPro" id="IPR014721">
    <property type="entry name" value="Ribsml_uS5_D2-typ_fold_subgr"/>
</dbReference>
<proteinExistence type="inferred from homology"/>
<name>A0ABM1THQ8_LIMPO</name>
<dbReference type="GeneID" id="106471083"/>
<sequence>MAKIVASSPGKGILHGEHAVVYGKSAVAMSVDLRTRTTVEPINKNVVELHLPDLQTSSEWFIEDIMRIPVTSNEEIEDAVKVSEALKHLQTVLNVQVPCCTDAKQQSIYAFLFLYIEISRKYRGGNFPSVKVTVTSELPMGAGLGSSAAFAVSLSAAFLAFYGKLDKKTPLSQENLDEISRFAFQAEIIIHGKPSGIDNSICTYGGALIFQAGKIKEFLPEVPPLKILLVNTRIPRNTRDLVASVRQRFDTCPAVIQPVLDAIDAISRQSWQLLKEMSNTNSLQKFIPLLKVKFQENILHLLKESLEQAELEIFEAELGCNG</sequence>
<keyword evidence="13" id="KW-1207">Sterol metabolism</keyword>
<dbReference type="NCBIfam" id="TIGR00549">
    <property type="entry name" value="mevalon_kin"/>
    <property type="match status" value="1"/>
</dbReference>
<keyword evidence="5 13" id="KW-0444">Lipid biosynthesis</keyword>
<evidence type="ECO:0000256" key="4">
    <source>
        <dbReference type="ARBA" id="ARBA00022490"/>
    </source>
</evidence>